<evidence type="ECO:0000313" key="3">
    <source>
        <dbReference type="EMBL" id="PKU64181.1"/>
    </source>
</evidence>
<protein>
    <recommendedName>
        <fullName evidence="2">Staygreen protein domain-containing protein</fullName>
    </recommendedName>
</protein>
<dbReference type="InterPro" id="IPR024438">
    <property type="entry name" value="Staygreen"/>
</dbReference>
<dbReference type="STRING" id="906689.A0A2I0VLA2"/>
<evidence type="ECO:0000259" key="2">
    <source>
        <dbReference type="Pfam" id="PF12638"/>
    </source>
</evidence>
<dbReference type="OrthoDB" id="1931912at2759"/>
<proteinExistence type="inferred from homology"/>
<evidence type="ECO:0000256" key="1">
    <source>
        <dbReference type="ARBA" id="ARBA00009234"/>
    </source>
</evidence>
<sequence length="253" mass="28794">MVYCFSARNANIFLSFISFSSTKSRRSSSANGLGKQFLIQSYDRSYSNGCLAARLFGPPTRFDASKLKVVFVGDDTEKQALNAASRTYTLTHCDFTAKLTLVVSNRIKNKKLRERQATLQKDDVVAEWNIKNDELSLHVHCFVSGANLFQELTAGFRYHIFSKELPLVLHAVVHGDSVLLADQPELMDSKVWVYFHSESKEYNRIECWGPLKDAIQRTIVNRSDGIHDKFYDSIMKWASSKTVFHALVAVLFY</sequence>
<dbReference type="Proteomes" id="UP000233837">
    <property type="component" value="Unassembled WGS sequence"/>
</dbReference>
<accession>A0A2I0VLA2</accession>
<dbReference type="PANTHER" id="PTHR31750">
    <property type="entry name" value="PROTEIN STAY-GREEN 1, CHLOROPLASTIC-RELATED"/>
    <property type="match status" value="1"/>
</dbReference>
<name>A0A2I0VLA2_9ASPA</name>
<reference evidence="3 4" key="1">
    <citation type="journal article" date="2016" name="Sci. Rep.">
        <title>The Dendrobium catenatum Lindl. genome sequence provides insights into polysaccharide synthase, floral development and adaptive evolution.</title>
        <authorList>
            <person name="Zhang G.Q."/>
            <person name="Xu Q."/>
            <person name="Bian C."/>
            <person name="Tsai W.C."/>
            <person name="Yeh C.M."/>
            <person name="Liu K.W."/>
            <person name="Yoshida K."/>
            <person name="Zhang L.S."/>
            <person name="Chang S.B."/>
            <person name="Chen F."/>
            <person name="Shi Y."/>
            <person name="Su Y.Y."/>
            <person name="Zhang Y.Q."/>
            <person name="Chen L.J."/>
            <person name="Yin Y."/>
            <person name="Lin M."/>
            <person name="Huang H."/>
            <person name="Deng H."/>
            <person name="Wang Z.W."/>
            <person name="Zhu S.L."/>
            <person name="Zhao X."/>
            <person name="Deng C."/>
            <person name="Niu S.C."/>
            <person name="Huang J."/>
            <person name="Wang M."/>
            <person name="Liu G.H."/>
            <person name="Yang H.J."/>
            <person name="Xiao X.J."/>
            <person name="Hsiao Y.Y."/>
            <person name="Wu W.L."/>
            <person name="Chen Y.Y."/>
            <person name="Mitsuda N."/>
            <person name="Ohme-Takagi M."/>
            <person name="Luo Y.B."/>
            <person name="Van de Peer Y."/>
            <person name="Liu Z.J."/>
        </authorList>
    </citation>
    <scope>NUCLEOTIDE SEQUENCE [LARGE SCALE GENOMIC DNA]</scope>
    <source>
        <tissue evidence="3">The whole plant</tissue>
    </source>
</reference>
<feature type="domain" description="Staygreen protein" evidence="2">
    <location>
        <begin position="61"/>
        <end position="214"/>
    </location>
</feature>
<dbReference type="EMBL" id="KZ503429">
    <property type="protein sequence ID" value="PKU64181.1"/>
    <property type="molecule type" value="Genomic_DNA"/>
</dbReference>
<dbReference type="Pfam" id="PF12638">
    <property type="entry name" value="Staygreen"/>
    <property type="match status" value="1"/>
</dbReference>
<gene>
    <name evidence="3" type="ORF">MA16_Dca005104</name>
</gene>
<dbReference type="AlphaFoldDB" id="A0A2I0VLA2"/>
<reference evidence="3 4" key="2">
    <citation type="journal article" date="2017" name="Nature">
        <title>The Apostasia genome and the evolution of orchids.</title>
        <authorList>
            <person name="Zhang G.Q."/>
            <person name="Liu K.W."/>
            <person name="Li Z."/>
            <person name="Lohaus R."/>
            <person name="Hsiao Y.Y."/>
            <person name="Niu S.C."/>
            <person name="Wang J.Y."/>
            <person name="Lin Y.C."/>
            <person name="Xu Q."/>
            <person name="Chen L.J."/>
            <person name="Yoshida K."/>
            <person name="Fujiwara S."/>
            <person name="Wang Z.W."/>
            <person name="Zhang Y.Q."/>
            <person name="Mitsuda N."/>
            <person name="Wang M."/>
            <person name="Liu G.H."/>
            <person name="Pecoraro L."/>
            <person name="Huang H.X."/>
            <person name="Xiao X.J."/>
            <person name="Lin M."/>
            <person name="Wu X.Y."/>
            <person name="Wu W.L."/>
            <person name="Chen Y.Y."/>
            <person name="Chang S.B."/>
            <person name="Sakamoto S."/>
            <person name="Ohme-Takagi M."/>
            <person name="Yagi M."/>
            <person name="Zeng S.J."/>
            <person name="Shen C.Y."/>
            <person name="Yeh C.M."/>
            <person name="Luo Y.B."/>
            <person name="Tsai W.C."/>
            <person name="Van de Peer Y."/>
            <person name="Liu Z.J."/>
        </authorList>
    </citation>
    <scope>NUCLEOTIDE SEQUENCE [LARGE SCALE GENOMIC DNA]</scope>
    <source>
        <tissue evidence="3">The whole plant</tissue>
    </source>
</reference>
<dbReference type="PANTHER" id="PTHR31750:SF18">
    <property type="entry name" value="MAGNESIUM DECHELATASE SGRL, CHLOROPLASTIC"/>
    <property type="match status" value="1"/>
</dbReference>
<comment type="similarity">
    <text evidence="1">Belongs to the staygreen family.</text>
</comment>
<keyword evidence="4" id="KW-1185">Reference proteome</keyword>
<evidence type="ECO:0000313" key="4">
    <source>
        <dbReference type="Proteomes" id="UP000233837"/>
    </source>
</evidence>
<organism evidence="3 4">
    <name type="scientific">Dendrobium catenatum</name>
    <dbReference type="NCBI Taxonomy" id="906689"/>
    <lineage>
        <taxon>Eukaryota</taxon>
        <taxon>Viridiplantae</taxon>
        <taxon>Streptophyta</taxon>
        <taxon>Embryophyta</taxon>
        <taxon>Tracheophyta</taxon>
        <taxon>Spermatophyta</taxon>
        <taxon>Magnoliopsida</taxon>
        <taxon>Liliopsida</taxon>
        <taxon>Asparagales</taxon>
        <taxon>Orchidaceae</taxon>
        <taxon>Epidendroideae</taxon>
        <taxon>Malaxideae</taxon>
        <taxon>Dendrobiinae</taxon>
        <taxon>Dendrobium</taxon>
    </lineage>
</organism>